<organism evidence="1 2">
    <name type="scientific">Rhizodiscina lignyota</name>
    <dbReference type="NCBI Taxonomy" id="1504668"/>
    <lineage>
        <taxon>Eukaryota</taxon>
        <taxon>Fungi</taxon>
        <taxon>Dikarya</taxon>
        <taxon>Ascomycota</taxon>
        <taxon>Pezizomycotina</taxon>
        <taxon>Dothideomycetes</taxon>
        <taxon>Pleosporomycetidae</taxon>
        <taxon>Aulographales</taxon>
        <taxon>Rhizodiscinaceae</taxon>
        <taxon>Rhizodiscina</taxon>
    </lineage>
</organism>
<dbReference type="Proteomes" id="UP000799772">
    <property type="component" value="Unassembled WGS sequence"/>
</dbReference>
<evidence type="ECO:0000313" key="1">
    <source>
        <dbReference type="EMBL" id="KAF2093577.1"/>
    </source>
</evidence>
<reference evidence="1" key="1">
    <citation type="journal article" date="2020" name="Stud. Mycol.">
        <title>101 Dothideomycetes genomes: a test case for predicting lifestyles and emergence of pathogens.</title>
        <authorList>
            <person name="Haridas S."/>
            <person name="Albert R."/>
            <person name="Binder M."/>
            <person name="Bloem J."/>
            <person name="Labutti K."/>
            <person name="Salamov A."/>
            <person name="Andreopoulos B."/>
            <person name="Baker S."/>
            <person name="Barry K."/>
            <person name="Bills G."/>
            <person name="Bluhm B."/>
            <person name="Cannon C."/>
            <person name="Castanera R."/>
            <person name="Culley D."/>
            <person name="Daum C."/>
            <person name="Ezra D."/>
            <person name="Gonzalez J."/>
            <person name="Henrissat B."/>
            <person name="Kuo A."/>
            <person name="Liang C."/>
            <person name="Lipzen A."/>
            <person name="Lutzoni F."/>
            <person name="Magnuson J."/>
            <person name="Mondo S."/>
            <person name="Nolan M."/>
            <person name="Ohm R."/>
            <person name="Pangilinan J."/>
            <person name="Park H.-J."/>
            <person name="Ramirez L."/>
            <person name="Alfaro M."/>
            <person name="Sun H."/>
            <person name="Tritt A."/>
            <person name="Yoshinaga Y."/>
            <person name="Zwiers L.-H."/>
            <person name="Turgeon B."/>
            <person name="Goodwin S."/>
            <person name="Spatafora J."/>
            <person name="Crous P."/>
            <person name="Grigoriev I."/>
        </authorList>
    </citation>
    <scope>NUCLEOTIDE SEQUENCE</scope>
    <source>
        <strain evidence="1">CBS 133067</strain>
    </source>
</reference>
<sequence length="167" mass="19166">MLQIQQGGYTDMTDFFDFSNLDVVFSKVQEQLPIGRVSEFSGGAQPLSIELLPIFWVPLFTLQQEFIAAGHMEAEDDWALVLTARHLQLEPVPKVRTIDYCRDERYGIVVDEDLDFLHIPIFHRILNYEFENPLLVEHLEHCLIKGFDDIPLKALTAPVSESNISHP</sequence>
<evidence type="ECO:0000313" key="2">
    <source>
        <dbReference type="Proteomes" id="UP000799772"/>
    </source>
</evidence>
<name>A0A9P4I5K0_9PEZI</name>
<dbReference type="AlphaFoldDB" id="A0A9P4I5K0"/>
<dbReference type="EMBL" id="ML978137">
    <property type="protein sequence ID" value="KAF2093577.1"/>
    <property type="molecule type" value="Genomic_DNA"/>
</dbReference>
<accession>A0A9P4I5K0</accession>
<protein>
    <submittedName>
        <fullName evidence="1">Uncharacterized protein</fullName>
    </submittedName>
</protein>
<gene>
    <name evidence="1" type="ORF">NA57DRAFT_61284</name>
</gene>
<keyword evidence="2" id="KW-1185">Reference proteome</keyword>
<proteinExistence type="predicted"/>
<comment type="caution">
    <text evidence="1">The sequence shown here is derived from an EMBL/GenBank/DDBJ whole genome shotgun (WGS) entry which is preliminary data.</text>
</comment>